<proteinExistence type="predicted"/>
<dbReference type="AlphaFoldDB" id="A0AAE1C6J2"/>
<reference evidence="1" key="1">
    <citation type="submission" date="2023-07" db="EMBL/GenBank/DDBJ databases">
        <title>Black Yeasts Isolated from many extreme environments.</title>
        <authorList>
            <person name="Coleine C."/>
            <person name="Stajich J.E."/>
            <person name="Selbmann L."/>
        </authorList>
    </citation>
    <scope>NUCLEOTIDE SEQUENCE</scope>
    <source>
        <strain evidence="1">CCFEE 5485</strain>
    </source>
</reference>
<organism evidence="1 2">
    <name type="scientific">Recurvomyces mirabilis</name>
    <dbReference type="NCBI Taxonomy" id="574656"/>
    <lineage>
        <taxon>Eukaryota</taxon>
        <taxon>Fungi</taxon>
        <taxon>Dikarya</taxon>
        <taxon>Ascomycota</taxon>
        <taxon>Pezizomycotina</taxon>
        <taxon>Dothideomycetes</taxon>
        <taxon>Dothideomycetidae</taxon>
        <taxon>Mycosphaerellales</taxon>
        <taxon>Teratosphaeriaceae</taxon>
        <taxon>Recurvomyces</taxon>
    </lineage>
</organism>
<comment type="caution">
    <text evidence="1">The sequence shown here is derived from an EMBL/GenBank/DDBJ whole genome shotgun (WGS) entry which is preliminary data.</text>
</comment>
<dbReference type="Proteomes" id="UP001274830">
    <property type="component" value="Unassembled WGS sequence"/>
</dbReference>
<evidence type="ECO:0000313" key="1">
    <source>
        <dbReference type="EMBL" id="KAK3680150.1"/>
    </source>
</evidence>
<keyword evidence="2" id="KW-1185">Reference proteome</keyword>
<gene>
    <name evidence="1" type="ORF">LTR78_000527</name>
</gene>
<sequence>MDIHSLLNPVEPEVSSSPNKQLALGIVSQEELDTARTYFDADVAELHALASGIAALRGDRLIYLAGRYSRAQIAEHLASIYGASGNSCRLLAGRLRVAIVAAADKDGRAVEDVQREIAIARREHGVVETDKISRVHL</sequence>
<dbReference type="EMBL" id="JAUTXT010000001">
    <property type="protein sequence ID" value="KAK3680150.1"/>
    <property type="molecule type" value="Genomic_DNA"/>
</dbReference>
<accession>A0AAE1C6J2</accession>
<protein>
    <submittedName>
        <fullName evidence="1">Uncharacterized protein</fullName>
    </submittedName>
</protein>
<name>A0AAE1C6J2_9PEZI</name>
<evidence type="ECO:0000313" key="2">
    <source>
        <dbReference type="Proteomes" id="UP001274830"/>
    </source>
</evidence>